<dbReference type="InterPro" id="IPR001007">
    <property type="entry name" value="VWF_dom"/>
</dbReference>
<dbReference type="GO" id="GO:0031012">
    <property type="term" value="C:extracellular matrix"/>
    <property type="evidence" value="ECO:0007669"/>
    <property type="project" value="TreeGrafter"/>
</dbReference>
<dbReference type="Proteomes" id="UP000001819">
    <property type="component" value="Chromosome X"/>
</dbReference>
<reference evidence="9 10" key="1">
    <citation type="submission" date="2025-04" db="UniProtKB">
        <authorList>
            <consortium name="RefSeq"/>
        </authorList>
    </citation>
    <scope>IDENTIFICATION</scope>
    <source>
        <strain evidence="9 10">MV-25-SWS-2005</strain>
        <tissue evidence="9 10">Whole body</tissue>
    </source>
</reference>
<dbReference type="Bgee" id="FBgn0244950">
    <property type="expression patterns" value="Expressed in insect adult head"/>
</dbReference>
<organism evidence="8 11">
    <name type="scientific">Drosophila pseudoobscura pseudoobscura</name>
    <name type="common">Fruit fly</name>
    <dbReference type="NCBI Taxonomy" id="46245"/>
    <lineage>
        <taxon>Eukaryota</taxon>
        <taxon>Metazoa</taxon>
        <taxon>Ecdysozoa</taxon>
        <taxon>Arthropoda</taxon>
        <taxon>Hexapoda</taxon>
        <taxon>Insecta</taxon>
        <taxon>Pterygota</taxon>
        <taxon>Neoptera</taxon>
        <taxon>Endopterygota</taxon>
        <taxon>Diptera</taxon>
        <taxon>Brachycera</taxon>
        <taxon>Muscomorpha</taxon>
        <taxon>Ephydroidea</taxon>
        <taxon>Drosophilidae</taxon>
        <taxon>Drosophila</taxon>
        <taxon>Sophophora</taxon>
    </lineage>
</organism>
<feature type="region of interest" description="Disordered" evidence="4">
    <location>
        <begin position="390"/>
        <end position="522"/>
    </location>
</feature>
<evidence type="ECO:0000256" key="5">
    <source>
        <dbReference type="SAM" id="SignalP"/>
    </source>
</evidence>
<feature type="region of interest" description="Disordered" evidence="4">
    <location>
        <begin position="172"/>
        <end position="234"/>
    </location>
</feature>
<dbReference type="GO" id="GO:0007155">
    <property type="term" value="P:cell adhesion"/>
    <property type="evidence" value="ECO:0007669"/>
    <property type="project" value="TreeGrafter"/>
</dbReference>
<dbReference type="RefSeq" id="XP_002134891.2">
    <property type="nucleotide sequence ID" value="XM_002134855.3"/>
</dbReference>
<dbReference type="SMART" id="SM00214">
    <property type="entry name" value="VWC"/>
    <property type="match status" value="1"/>
</dbReference>
<dbReference type="SMR" id="A0A6I8W205"/>
<name>A0A6I8W205_DROPS</name>
<feature type="compositionally biased region" description="Polar residues" evidence="4">
    <location>
        <begin position="391"/>
        <end position="405"/>
    </location>
</feature>
<keyword evidence="1 5" id="KW-0732">Signal</keyword>
<evidence type="ECO:0000256" key="2">
    <source>
        <dbReference type="ARBA" id="ARBA00023157"/>
    </source>
</evidence>
<proteinExistence type="predicted"/>
<feature type="compositionally biased region" description="Low complexity" evidence="4">
    <location>
        <begin position="406"/>
        <end position="417"/>
    </location>
</feature>
<dbReference type="InterPro" id="IPR006207">
    <property type="entry name" value="Cys_knot_C"/>
</dbReference>
<evidence type="ECO:0000313" key="9">
    <source>
        <dbReference type="RefSeq" id="XP_002134891.2"/>
    </source>
</evidence>
<keyword evidence="2" id="KW-1015">Disulfide bond</keyword>
<feature type="compositionally biased region" description="Basic and acidic residues" evidence="4">
    <location>
        <begin position="219"/>
        <end position="234"/>
    </location>
</feature>
<feature type="domain" description="VWFC" evidence="7">
    <location>
        <begin position="39"/>
        <end position="108"/>
    </location>
</feature>
<feature type="compositionally biased region" description="Basic residues" evidence="4">
    <location>
        <begin position="188"/>
        <end position="218"/>
    </location>
</feature>
<dbReference type="GO" id="GO:0008201">
    <property type="term" value="F:heparin binding"/>
    <property type="evidence" value="ECO:0007669"/>
    <property type="project" value="TreeGrafter"/>
</dbReference>
<dbReference type="GO" id="GO:0005615">
    <property type="term" value="C:extracellular space"/>
    <property type="evidence" value="ECO:0007669"/>
    <property type="project" value="TreeGrafter"/>
</dbReference>
<gene>
    <name evidence="9 10 11" type="primary">Ccn</name>
</gene>
<accession>B5DPH1</accession>
<keyword evidence="8" id="KW-1185">Reference proteome</keyword>
<evidence type="ECO:0000256" key="1">
    <source>
        <dbReference type="ARBA" id="ARBA00022729"/>
    </source>
</evidence>
<accession>A0A6I8W205</accession>
<dbReference type="GeneID" id="6900502"/>
<dbReference type="PANTHER" id="PTHR11348:SF17">
    <property type="entry name" value="CCN"/>
    <property type="match status" value="1"/>
</dbReference>
<evidence type="ECO:0000313" key="8">
    <source>
        <dbReference type="Proteomes" id="UP000001819"/>
    </source>
</evidence>
<dbReference type="SUPFAM" id="SSF57603">
    <property type="entry name" value="FnI-like domain"/>
    <property type="match status" value="1"/>
</dbReference>
<evidence type="ECO:0000256" key="3">
    <source>
        <dbReference type="PROSITE-ProRule" id="PRU00039"/>
    </source>
</evidence>
<dbReference type="Pfam" id="PF19035">
    <property type="entry name" value="TSP1_CCN"/>
    <property type="match status" value="1"/>
</dbReference>
<protein>
    <submittedName>
        <fullName evidence="9 10">Basic-leucine zipper transcription factor A</fullName>
    </submittedName>
</protein>
<dbReference type="PANTHER" id="PTHR11348">
    <property type="entry name" value="CONNECTIVE TISSUE GROWTH FACTOR-RELATED"/>
    <property type="match status" value="1"/>
</dbReference>
<feature type="domain" description="CTCK" evidence="6">
    <location>
        <begin position="233"/>
        <end position="285"/>
    </location>
</feature>
<dbReference type="PROSITE" id="PS01225">
    <property type="entry name" value="CTCK_2"/>
    <property type="match status" value="1"/>
</dbReference>
<dbReference type="GO" id="GO:0007165">
    <property type="term" value="P:signal transduction"/>
    <property type="evidence" value="ECO:0007669"/>
    <property type="project" value="InterPro"/>
</dbReference>
<evidence type="ECO:0000313" key="11">
    <source>
        <dbReference type="RefSeq" id="XP_033237391.1"/>
    </source>
</evidence>
<comment type="caution">
    <text evidence="3">Lacks conserved residue(s) required for the propagation of feature annotation.</text>
</comment>
<sequence>MLILLPLLGIFGNGLVAGVEASLSLGFKAIKLPRHPNPANCSVGNTTFAHGVTFKLDCKTQCVCENGRHACSTLCPNEQLPAPEDTISCRSPRLVEVPGHCCKMWLCENPTADVYATCHNSTTSGNWTACSRGCGLGTATRQTSTPHAGCHQLSNLRLCENRRCDGDHNEAATAAGSSVAAEEDNRRRSSSHSLTKRRKHHVEGHANSHSHTHHHHNREHQEPAHRIRKGHECRSIQRLGPARIRLGECVSRKLYRPKLCGRCHRGLKCCAPSVSTTIQVELLCPLNAVDPINYVQQRVLARQKQKKKDEDDDDNDDDVVEDEYEQEHSLEPENGVDWTPEQQSAQLWDTVALEPIDQEFLQSHQIQIENKFIAVEWILKCECSKNHCNGDRSNISSNIPHDNMSNTNKYGYNNYKNHINEGQQKPVPRPRQMQRQRHNHENNGEPNEQTNNDDNDATADVANSNMDIDHNDIDNSSSEQQPDIIPYPLSVGETSWKTAKLRQKQQQQNEQKQHQQHWQHFT</sequence>
<evidence type="ECO:0000256" key="4">
    <source>
        <dbReference type="SAM" id="MobiDB-lite"/>
    </source>
</evidence>
<feature type="region of interest" description="Disordered" evidence="4">
    <location>
        <begin position="302"/>
        <end position="338"/>
    </location>
</feature>
<evidence type="ECO:0000259" key="6">
    <source>
        <dbReference type="PROSITE" id="PS01225"/>
    </source>
</evidence>
<evidence type="ECO:0000313" key="10">
    <source>
        <dbReference type="RefSeq" id="XP_033237390.1"/>
    </source>
</evidence>
<dbReference type="GO" id="GO:0045597">
    <property type="term" value="P:positive regulation of cell differentiation"/>
    <property type="evidence" value="ECO:0007669"/>
    <property type="project" value="TreeGrafter"/>
</dbReference>
<dbReference type="GO" id="GO:0005178">
    <property type="term" value="F:integrin binding"/>
    <property type="evidence" value="ECO:0007669"/>
    <property type="project" value="TreeGrafter"/>
</dbReference>
<feature type="chain" id="PRO_5044634593" evidence="5">
    <location>
        <begin position="22"/>
        <end position="522"/>
    </location>
</feature>
<dbReference type="AlphaFoldDB" id="A0A6I8W205"/>
<dbReference type="RefSeq" id="XP_033237391.1">
    <property type="nucleotide sequence ID" value="XM_033381500.1"/>
</dbReference>
<dbReference type="KEGG" id="dpo:6900502"/>
<dbReference type="InterPro" id="IPR050941">
    <property type="entry name" value="CCN"/>
</dbReference>
<feature type="compositionally biased region" description="Acidic residues" evidence="4">
    <location>
        <begin position="310"/>
        <end position="325"/>
    </location>
</feature>
<feature type="signal peptide" evidence="5">
    <location>
        <begin position="1"/>
        <end position="21"/>
    </location>
</feature>
<evidence type="ECO:0000259" key="7">
    <source>
        <dbReference type="PROSITE" id="PS50184"/>
    </source>
</evidence>
<feature type="compositionally biased region" description="Low complexity" evidence="4">
    <location>
        <begin position="504"/>
        <end position="522"/>
    </location>
</feature>
<dbReference type="InterPro" id="IPR043973">
    <property type="entry name" value="TSP1_CCN"/>
</dbReference>
<dbReference type="PROSITE" id="PS50184">
    <property type="entry name" value="VWFC_2"/>
    <property type="match status" value="1"/>
</dbReference>
<dbReference type="RefSeq" id="XP_033237390.1">
    <property type="nucleotide sequence ID" value="XM_033381499.1"/>
</dbReference>